<dbReference type="KEGG" id="doe:DENOEST_2241"/>
<proteinExistence type="predicted"/>
<dbReference type="OrthoDB" id="4667238at2"/>
<name>A0A6S6Y2G8_9PROT</name>
<dbReference type="Proteomes" id="UP000515733">
    <property type="component" value="Chromosome"/>
</dbReference>
<dbReference type="Gene3D" id="2.60.120.600">
    <property type="entry name" value="Domain of unknown function DUF1214, C-terminal domain"/>
    <property type="match status" value="1"/>
</dbReference>
<dbReference type="InterPro" id="IPR037049">
    <property type="entry name" value="DUF1214_C_sf"/>
</dbReference>
<evidence type="ECO:0000259" key="1">
    <source>
        <dbReference type="Pfam" id="PF06742"/>
    </source>
</evidence>
<evidence type="ECO:0000313" key="2">
    <source>
        <dbReference type="EMBL" id="CAB1369406.1"/>
    </source>
</evidence>
<dbReference type="InterPro" id="IPR010621">
    <property type="entry name" value="DUF1214"/>
</dbReference>
<dbReference type="EMBL" id="LR778301">
    <property type="protein sequence ID" value="CAB1369406.1"/>
    <property type="molecule type" value="Genomic_DNA"/>
</dbReference>
<dbReference type="RefSeq" id="WP_145772093.1">
    <property type="nucleotide sequence ID" value="NZ_LR778301.1"/>
</dbReference>
<gene>
    <name evidence="2" type="ORF">DENOEST_2241</name>
</gene>
<accession>A0A6S6Y2G8</accession>
<dbReference type="SUPFAM" id="SSF160935">
    <property type="entry name" value="VPA0735-like"/>
    <property type="match status" value="1"/>
</dbReference>
<feature type="domain" description="DUF1214" evidence="1">
    <location>
        <begin position="89"/>
        <end position="171"/>
    </location>
</feature>
<feature type="domain" description="DUF1214" evidence="1">
    <location>
        <begin position="278"/>
        <end position="341"/>
    </location>
</feature>
<protein>
    <recommendedName>
        <fullName evidence="1">DUF1214 domain-containing protein</fullName>
    </recommendedName>
</protein>
<evidence type="ECO:0000313" key="3">
    <source>
        <dbReference type="Proteomes" id="UP000515733"/>
    </source>
</evidence>
<keyword evidence="3" id="KW-1185">Reference proteome</keyword>
<dbReference type="AlphaFoldDB" id="A0A6S6Y2G8"/>
<reference evidence="2 3" key="1">
    <citation type="submission" date="2020-03" db="EMBL/GenBank/DDBJ databases">
        <authorList>
            <consortium name="Genoscope - CEA"/>
            <person name="William W."/>
        </authorList>
    </citation>
    <scope>NUCLEOTIDE SEQUENCE [LARGE SCALE GENOMIC DNA]</scope>
    <source>
        <strain evidence="3">DSM 16959</strain>
    </source>
</reference>
<dbReference type="Pfam" id="PF06742">
    <property type="entry name" value="DUF1214"/>
    <property type="match status" value="2"/>
</dbReference>
<organism evidence="2 3">
    <name type="scientific">Denitratisoma oestradiolicum</name>
    <dbReference type="NCBI Taxonomy" id="311182"/>
    <lineage>
        <taxon>Bacteria</taxon>
        <taxon>Pseudomonadati</taxon>
        <taxon>Pseudomonadota</taxon>
        <taxon>Betaproteobacteria</taxon>
        <taxon>Nitrosomonadales</taxon>
        <taxon>Sterolibacteriaceae</taxon>
        <taxon>Denitratisoma</taxon>
    </lineage>
</organism>
<sequence>MQDDDIEKLTAAWDAFCDDLKAAGRIPLRPDIPDHPLDRAAGFQQLMRNISLAWQFHYEYRDPLFPELARYFDPTRKQGGDNSDCVYVGAQINGTDTYRIRGDRGSARYFSVVAVETGATPWGGRVANVLFGHQIETAPDGSFELWIGPEPRPGNWLPTTPDTFRITFRQYFADWETERPMRAQIDRVSTQLPAPLLSPAALARGLTDSIRWLRDSIEYWPEMLARWKPYRNQFLSYWQLEKNRIDATPGGDPLVCYWELPPDQALIIRVMPPEECVYWGVEFGNTWWETMDYRYRLSNTNMHYAVREDDGELIVVVSHEDPGVPNWLDCSGFAAGYVTFRWMLSEQQPIPQVTQIPLDELHQRLPPGVKHISPAERIEQLAIRRRGVTRRFGY</sequence>